<sequence>MRAGTVGHARQVTRRTLSAHEVMRLGLGLSCAGKPEQYKWKGAWVGNLIDLSSLVKMPGGPNEDVDRATVIDGNVEALKPKSPTTKCGLNQDPALLALNADGQLQSPNDNSVGEANSISLTEDLEDVDHDSWLKMKEEMPYNNQYNIYIISQTLTTREIEGDPETELGYQDRQTEGEETKEVGTLEAREIKDPIQSLVDANNMNINLTYPVMETLEDRNILEEYRSRPGEQPRQRRRRLVSAADGEIGLAVQQRTSSAAEGDDGGRSGATTGRERSDRQRHGSSTCADSGSSDGSRAALGVGRGPAATPAAARLQPRGDDSGATR</sequence>
<feature type="region of interest" description="Disordered" evidence="1">
    <location>
        <begin position="102"/>
        <end position="121"/>
    </location>
</feature>
<protein>
    <submittedName>
        <fullName evidence="2">Uncharacterized protein</fullName>
    </submittedName>
</protein>
<name>A0AAP0PLG1_9MAGN</name>
<feature type="compositionally biased region" description="Basic and acidic residues" evidence="1">
    <location>
        <begin position="316"/>
        <end position="325"/>
    </location>
</feature>
<feature type="compositionally biased region" description="Basic and acidic residues" evidence="1">
    <location>
        <begin position="172"/>
        <end position="181"/>
    </location>
</feature>
<dbReference type="EMBL" id="JBBNAG010000003">
    <property type="protein sequence ID" value="KAK9149033.1"/>
    <property type="molecule type" value="Genomic_DNA"/>
</dbReference>
<evidence type="ECO:0000256" key="1">
    <source>
        <dbReference type="SAM" id="MobiDB-lite"/>
    </source>
</evidence>
<dbReference type="AlphaFoldDB" id="A0AAP0PLG1"/>
<comment type="caution">
    <text evidence="2">The sequence shown here is derived from an EMBL/GenBank/DDBJ whole genome shotgun (WGS) entry which is preliminary data.</text>
</comment>
<feature type="compositionally biased region" description="Low complexity" evidence="1">
    <location>
        <begin position="304"/>
        <end position="315"/>
    </location>
</feature>
<feature type="region of interest" description="Disordered" evidence="1">
    <location>
        <begin position="251"/>
        <end position="325"/>
    </location>
</feature>
<proteinExistence type="predicted"/>
<reference evidence="2 3" key="1">
    <citation type="submission" date="2024-01" db="EMBL/GenBank/DDBJ databases">
        <title>Genome assemblies of Stephania.</title>
        <authorList>
            <person name="Yang L."/>
        </authorList>
    </citation>
    <scope>NUCLEOTIDE SEQUENCE [LARGE SCALE GENOMIC DNA]</scope>
    <source>
        <strain evidence="2">JXDWG</strain>
        <tissue evidence="2">Leaf</tissue>
    </source>
</reference>
<accession>A0AAP0PLG1</accession>
<evidence type="ECO:0000313" key="2">
    <source>
        <dbReference type="EMBL" id="KAK9149033.1"/>
    </source>
</evidence>
<feature type="compositionally biased region" description="Polar residues" evidence="1">
    <location>
        <begin position="102"/>
        <end position="120"/>
    </location>
</feature>
<evidence type="ECO:0000313" key="3">
    <source>
        <dbReference type="Proteomes" id="UP001419268"/>
    </source>
</evidence>
<feature type="region of interest" description="Disordered" evidence="1">
    <location>
        <begin position="159"/>
        <end position="181"/>
    </location>
</feature>
<gene>
    <name evidence="2" type="ORF">Scep_007790</name>
</gene>
<organism evidence="2 3">
    <name type="scientific">Stephania cephalantha</name>
    <dbReference type="NCBI Taxonomy" id="152367"/>
    <lineage>
        <taxon>Eukaryota</taxon>
        <taxon>Viridiplantae</taxon>
        <taxon>Streptophyta</taxon>
        <taxon>Embryophyta</taxon>
        <taxon>Tracheophyta</taxon>
        <taxon>Spermatophyta</taxon>
        <taxon>Magnoliopsida</taxon>
        <taxon>Ranunculales</taxon>
        <taxon>Menispermaceae</taxon>
        <taxon>Menispermoideae</taxon>
        <taxon>Cissampelideae</taxon>
        <taxon>Stephania</taxon>
    </lineage>
</organism>
<keyword evidence="3" id="KW-1185">Reference proteome</keyword>
<dbReference type="Proteomes" id="UP001419268">
    <property type="component" value="Unassembled WGS sequence"/>
</dbReference>